<dbReference type="InterPro" id="IPR005490">
    <property type="entry name" value="LD_TPept_cat_dom"/>
</dbReference>
<dbReference type="Gene3D" id="2.40.440.10">
    <property type="entry name" value="L,D-transpeptidase catalytic domain-like"/>
    <property type="match status" value="1"/>
</dbReference>
<dbReference type="InterPro" id="IPR036365">
    <property type="entry name" value="PGBD-like_sf"/>
</dbReference>
<feature type="active site" description="Proton donor/acceptor" evidence="7">
    <location>
        <position position="431"/>
    </location>
</feature>
<dbReference type="PANTHER" id="PTHR30582">
    <property type="entry name" value="L,D-TRANSPEPTIDASE"/>
    <property type="match status" value="1"/>
</dbReference>
<dbReference type="GO" id="GO:0018104">
    <property type="term" value="P:peptidoglycan-protein cross-linking"/>
    <property type="evidence" value="ECO:0007669"/>
    <property type="project" value="TreeGrafter"/>
</dbReference>
<comment type="caution">
    <text evidence="11">The sequence shown here is derived from an EMBL/GenBank/DDBJ whole genome shotgun (WGS) entry which is preliminary data.</text>
</comment>
<proteinExistence type="inferred from homology"/>
<evidence type="ECO:0000256" key="9">
    <source>
        <dbReference type="SAM" id="SignalP"/>
    </source>
</evidence>
<dbReference type="AlphaFoldDB" id="A0A9X2B622"/>
<reference evidence="11" key="1">
    <citation type="submission" date="2022-02" db="EMBL/GenBank/DDBJ databases">
        <title>Acinetobacter A3.8 sp. nov., isolated from Sediment (Zhairuo Island).</title>
        <authorList>
            <person name="Zheng K."/>
        </authorList>
    </citation>
    <scope>NUCLEOTIDE SEQUENCE</scope>
    <source>
        <strain evidence="11">A3.8</strain>
    </source>
</reference>
<dbReference type="InterPro" id="IPR050979">
    <property type="entry name" value="LD-transpeptidase"/>
</dbReference>
<keyword evidence="12" id="KW-1185">Reference proteome</keyword>
<evidence type="ECO:0000313" key="11">
    <source>
        <dbReference type="EMBL" id="MCJ8146258.1"/>
    </source>
</evidence>
<accession>A0A9X2B622</accession>
<evidence type="ECO:0000313" key="12">
    <source>
        <dbReference type="Proteomes" id="UP001139701"/>
    </source>
</evidence>
<dbReference type="GO" id="GO:0071972">
    <property type="term" value="F:peptidoglycan L,D-transpeptidase activity"/>
    <property type="evidence" value="ECO:0007669"/>
    <property type="project" value="TreeGrafter"/>
</dbReference>
<feature type="chain" id="PRO_5040906352" evidence="9">
    <location>
        <begin position="30"/>
        <end position="472"/>
    </location>
</feature>
<feature type="compositionally biased region" description="Polar residues" evidence="8">
    <location>
        <begin position="110"/>
        <end position="121"/>
    </location>
</feature>
<evidence type="ECO:0000256" key="4">
    <source>
        <dbReference type="ARBA" id="ARBA00022960"/>
    </source>
</evidence>
<feature type="domain" description="L,D-TPase catalytic" evidence="10">
    <location>
        <begin position="339"/>
        <end position="471"/>
    </location>
</feature>
<dbReference type="PROSITE" id="PS52029">
    <property type="entry name" value="LD_TPASE"/>
    <property type="match status" value="1"/>
</dbReference>
<dbReference type="Pfam" id="PF01471">
    <property type="entry name" value="PG_binding_1"/>
    <property type="match status" value="1"/>
</dbReference>
<keyword evidence="6 7" id="KW-0961">Cell wall biogenesis/degradation</keyword>
<keyword evidence="3" id="KW-0808">Transferase</keyword>
<comment type="pathway">
    <text evidence="1 7">Cell wall biogenesis; peptidoglycan biosynthesis.</text>
</comment>
<evidence type="ECO:0000256" key="5">
    <source>
        <dbReference type="ARBA" id="ARBA00022984"/>
    </source>
</evidence>
<dbReference type="Pfam" id="PF03734">
    <property type="entry name" value="YkuD"/>
    <property type="match status" value="1"/>
</dbReference>
<dbReference type="GO" id="GO:0008360">
    <property type="term" value="P:regulation of cell shape"/>
    <property type="evidence" value="ECO:0007669"/>
    <property type="project" value="UniProtKB-UniRule"/>
</dbReference>
<dbReference type="InterPro" id="IPR038063">
    <property type="entry name" value="Transpep_catalytic_dom"/>
</dbReference>
<feature type="signal peptide" evidence="9">
    <location>
        <begin position="1"/>
        <end position="29"/>
    </location>
</feature>
<dbReference type="InterPro" id="IPR002477">
    <property type="entry name" value="Peptidoglycan-bd-like"/>
</dbReference>
<dbReference type="Proteomes" id="UP001139701">
    <property type="component" value="Unassembled WGS sequence"/>
</dbReference>
<sequence length="472" mass="50905">MFAPSKPYNKLSLSLSIGLVCAFSPNIHAENTASQTLKPTPATEVPIQSYRLSKAQGATELRQRSESAQIELNAVQNTANTAQKAATQQATAPQGTTQQGIQQQGIQQQSLPVPTTTQANSPVPAEQDASSNSDNTVASGSGFADPTQDEIENSTAGSSPIADTAEAEAVKNAKWTLDGLNQTGWVDGIEKGRLPVFAKIQVLLNRKHASPGAIDGATGMNTLKAISTYQTMNNLDATGKMDQQTWDSLNAGQSEPVFVEYTITEDDLKGPYAKSIPSNYALQAKMKGLYYTRVTEMLGERFHMDENFLQQINPDVSFKKAGEKIIVANIRNNLPEDIHLIIAHKGAKQLYLFNSKNKMIASFPATIGSSDTPSPTGTHTVKNIAPNPWYGYSPKNFVQGNNMKPLSLPPGPNNPVGNMWIGLSKPSFGIHGTPNPSLISKTASHGCIRLTNWDAQDLAKRVKKGITVKFLE</sequence>
<keyword evidence="5 7" id="KW-0573">Peptidoglycan synthesis</keyword>
<evidence type="ECO:0000256" key="3">
    <source>
        <dbReference type="ARBA" id="ARBA00022679"/>
    </source>
</evidence>
<protein>
    <submittedName>
        <fullName evidence="11">L,D-transpeptidase family protein</fullName>
    </submittedName>
</protein>
<dbReference type="Gene3D" id="1.10.101.10">
    <property type="entry name" value="PGBD-like superfamily/PGBD"/>
    <property type="match status" value="1"/>
</dbReference>
<feature type="compositionally biased region" description="Low complexity" evidence="8">
    <location>
        <begin position="84"/>
        <end position="109"/>
    </location>
</feature>
<dbReference type="InterPro" id="IPR036366">
    <property type="entry name" value="PGBDSf"/>
</dbReference>
<evidence type="ECO:0000259" key="10">
    <source>
        <dbReference type="PROSITE" id="PS52029"/>
    </source>
</evidence>
<keyword evidence="4 7" id="KW-0133">Cell shape</keyword>
<dbReference type="GO" id="GO:0016740">
    <property type="term" value="F:transferase activity"/>
    <property type="evidence" value="ECO:0007669"/>
    <property type="project" value="UniProtKB-KW"/>
</dbReference>
<comment type="similarity">
    <text evidence="2">Belongs to the YkuD family.</text>
</comment>
<dbReference type="SUPFAM" id="SSF141523">
    <property type="entry name" value="L,D-transpeptidase catalytic domain-like"/>
    <property type="match status" value="1"/>
</dbReference>
<keyword evidence="9" id="KW-0732">Signal</keyword>
<organism evidence="11 12">
    <name type="scientific">Acinetobacter sedimenti</name>
    <dbReference type="NCBI Taxonomy" id="2919922"/>
    <lineage>
        <taxon>Bacteria</taxon>
        <taxon>Pseudomonadati</taxon>
        <taxon>Pseudomonadota</taxon>
        <taxon>Gammaproteobacteria</taxon>
        <taxon>Moraxellales</taxon>
        <taxon>Moraxellaceae</taxon>
        <taxon>Acinetobacter</taxon>
    </lineage>
</organism>
<dbReference type="CDD" id="cd16913">
    <property type="entry name" value="YkuD_like"/>
    <property type="match status" value="1"/>
</dbReference>
<feature type="region of interest" description="Disordered" evidence="8">
    <location>
        <begin position="84"/>
        <end position="161"/>
    </location>
</feature>
<evidence type="ECO:0000256" key="1">
    <source>
        <dbReference type="ARBA" id="ARBA00004752"/>
    </source>
</evidence>
<dbReference type="RefSeq" id="WP_241570949.1">
    <property type="nucleotide sequence ID" value="NZ_JAKUML010000006.1"/>
</dbReference>
<feature type="active site" description="Nucleophile" evidence="7">
    <location>
        <position position="447"/>
    </location>
</feature>
<evidence type="ECO:0000256" key="8">
    <source>
        <dbReference type="SAM" id="MobiDB-lite"/>
    </source>
</evidence>
<evidence type="ECO:0000256" key="7">
    <source>
        <dbReference type="PROSITE-ProRule" id="PRU01373"/>
    </source>
</evidence>
<evidence type="ECO:0000256" key="6">
    <source>
        <dbReference type="ARBA" id="ARBA00023316"/>
    </source>
</evidence>
<feature type="compositionally biased region" description="Polar residues" evidence="8">
    <location>
        <begin position="128"/>
        <end position="139"/>
    </location>
</feature>
<dbReference type="PANTHER" id="PTHR30582:SF30">
    <property type="entry name" value="BLR4375 PROTEIN"/>
    <property type="match status" value="1"/>
</dbReference>
<dbReference type="GO" id="GO:0005576">
    <property type="term" value="C:extracellular region"/>
    <property type="evidence" value="ECO:0007669"/>
    <property type="project" value="TreeGrafter"/>
</dbReference>
<dbReference type="GO" id="GO:0071555">
    <property type="term" value="P:cell wall organization"/>
    <property type="evidence" value="ECO:0007669"/>
    <property type="project" value="UniProtKB-UniRule"/>
</dbReference>
<gene>
    <name evidence="11" type="ORF">MKI79_04960</name>
</gene>
<dbReference type="EMBL" id="JAKUML010000006">
    <property type="protein sequence ID" value="MCJ8146258.1"/>
    <property type="molecule type" value="Genomic_DNA"/>
</dbReference>
<evidence type="ECO:0000256" key="2">
    <source>
        <dbReference type="ARBA" id="ARBA00005992"/>
    </source>
</evidence>
<dbReference type="SUPFAM" id="SSF47090">
    <property type="entry name" value="PGBD-like"/>
    <property type="match status" value="1"/>
</dbReference>
<name>A0A9X2B622_9GAMM</name>